<feature type="region of interest" description="Disordered" evidence="3">
    <location>
        <begin position="25"/>
        <end position="50"/>
    </location>
</feature>
<evidence type="ECO:0000256" key="3">
    <source>
        <dbReference type="SAM" id="MobiDB-lite"/>
    </source>
</evidence>
<proteinExistence type="inferred from homology"/>
<dbReference type="InterPro" id="IPR010131">
    <property type="entry name" value="MdtP/NodT-like"/>
</dbReference>
<dbReference type="NCBIfam" id="TIGR01845">
    <property type="entry name" value="outer_NodT"/>
    <property type="match status" value="1"/>
</dbReference>
<keyword evidence="2" id="KW-1134">Transmembrane beta strand</keyword>
<dbReference type="EMBL" id="AONQ01000135">
    <property type="protein sequence ID" value="EME67591.1"/>
    <property type="molecule type" value="Genomic_DNA"/>
</dbReference>
<evidence type="ECO:0000313" key="4">
    <source>
        <dbReference type="EMBL" id="EME67591.1"/>
    </source>
</evidence>
<comment type="similarity">
    <text evidence="1 2">Belongs to the outer membrane factor (OMF) (TC 1.B.17) family.</text>
</comment>
<sequence length="467" mass="51002">MSARAARWVLVAVLAMGGSACNMTPHYERPKQDIPTSYRNPLPEPSPEMPKPLSQWWKIFGSEELDTLVAEALANNHDLKAAANRIIQAETQAGSAASALLPTITASGKRSVDSPQGGQGSDPNPPTNRTHRLSSAYVSASWEVDLWGKIRASEASSLATTLANIHDREAVGIALISDVVLTYIQYLEGMDREAVARSNIANMKAMYAAVSERVRLGESSNLELAQQRNVLAQTEATIPPILLQRERAFNKLAVLLGRPPQTLALNGRTLRDLRVPEMSVGLPSDLLLRRPDIRKAESNLMAANANIGVARSKLFPTLTITGDRGWAAQYFDTITNPKSIFFTLAGTMVATLFDNGKTRSDIEYSEAKAAELVETYQQIILTSLRDVEDALMAVRLQGDLEVAQQEVLQASLDAYGLSSEAFRLGMVDYLNVLETQRTRFQAEDSKVQARFSRLEAAVSLYKSLGGG</sequence>
<feature type="region of interest" description="Disordered" evidence="3">
    <location>
        <begin position="107"/>
        <end position="131"/>
    </location>
</feature>
<evidence type="ECO:0000313" key="5">
    <source>
        <dbReference type="Proteomes" id="UP000011744"/>
    </source>
</evidence>
<dbReference type="AlphaFoldDB" id="M2Y3E8"/>
<evidence type="ECO:0000256" key="1">
    <source>
        <dbReference type="ARBA" id="ARBA00007613"/>
    </source>
</evidence>
<accession>M2Y3E8</accession>
<dbReference type="GO" id="GO:0005886">
    <property type="term" value="C:plasma membrane"/>
    <property type="evidence" value="ECO:0007669"/>
    <property type="project" value="UniProtKB-SubCell"/>
</dbReference>
<dbReference type="Proteomes" id="UP000011744">
    <property type="component" value="Unassembled WGS sequence"/>
</dbReference>
<dbReference type="PROSITE" id="PS51257">
    <property type="entry name" value="PROKAR_LIPOPROTEIN"/>
    <property type="match status" value="1"/>
</dbReference>
<dbReference type="Gene3D" id="2.20.200.10">
    <property type="entry name" value="Outer membrane efflux proteins (OEP)"/>
    <property type="match status" value="1"/>
</dbReference>
<gene>
    <name evidence="4" type="ORF">H261_22748</name>
</gene>
<dbReference type="Pfam" id="PF02321">
    <property type="entry name" value="OEP"/>
    <property type="match status" value="2"/>
</dbReference>
<comment type="subcellular location">
    <subcellularLocation>
        <location evidence="2">Cell membrane</location>
        <topology evidence="2">Lipid-anchor</topology>
    </subcellularLocation>
</comment>
<keyword evidence="2" id="KW-0732">Signal</keyword>
<feature type="chain" id="PRO_5001441168" evidence="2">
    <location>
        <begin position="21"/>
        <end position="467"/>
    </location>
</feature>
<dbReference type="Gene3D" id="1.20.1600.10">
    <property type="entry name" value="Outer membrane efflux proteins (OEP)"/>
    <property type="match status" value="1"/>
</dbReference>
<dbReference type="eggNOG" id="COG1538">
    <property type="taxonomic scope" value="Bacteria"/>
</dbReference>
<dbReference type="PANTHER" id="PTHR30203">
    <property type="entry name" value="OUTER MEMBRANE CATION EFFLUX PROTEIN"/>
    <property type="match status" value="1"/>
</dbReference>
<name>M2Y3E8_9PROT</name>
<keyword evidence="2" id="KW-0812">Transmembrane</keyword>
<organism evidence="4 5">
    <name type="scientific">Paramagnetospirillum caucaseum</name>
    <dbReference type="NCBI Taxonomy" id="1244869"/>
    <lineage>
        <taxon>Bacteria</taxon>
        <taxon>Pseudomonadati</taxon>
        <taxon>Pseudomonadota</taxon>
        <taxon>Alphaproteobacteria</taxon>
        <taxon>Rhodospirillales</taxon>
        <taxon>Magnetospirillaceae</taxon>
        <taxon>Paramagnetospirillum</taxon>
    </lineage>
</organism>
<dbReference type="STRING" id="1244869.H261_22748"/>
<dbReference type="PANTHER" id="PTHR30203:SF33">
    <property type="entry name" value="BLR4455 PROTEIN"/>
    <property type="match status" value="1"/>
</dbReference>
<keyword evidence="2" id="KW-0564">Palmitate</keyword>
<feature type="non-terminal residue" evidence="4">
    <location>
        <position position="467"/>
    </location>
</feature>
<feature type="signal peptide" evidence="2">
    <location>
        <begin position="1"/>
        <end position="20"/>
    </location>
</feature>
<comment type="caution">
    <text evidence="4">The sequence shown here is derived from an EMBL/GenBank/DDBJ whole genome shotgun (WGS) entry which is preliminary data.</text>
</comment>
<dbReference type="InterPro" id="IPR003423">
    <property type="entry name" value="OMP_efflux"/>
</dbReference>
<dbReference type="GO" id="GO:0015562">
    <property type="term" value="F:efflux transmembrane transporter activity"/>
    <property type="evidence" value="ECO:0007669"/>
    <property type="project" value="InterPro"/>
</dbReference>
<protein>
    <submittedName>
        <fullName evidence="4">Outer membrane protein</fullName>
    </submittedName>
</protein>
<keyword evidence="2" id="KW-0472">Membrane</keyword>
<reference evidence="4 5" key="1">
    <citation type="journal article" date="2014" name="Genome Announc.">
        <title>Draft Genome Sequence of Magnetospirillum sp. Strain SO-1, a Freshwater Magnetotactic Bacterium Isolated from the Ol'khovka River, Russia.</title>
        <authorList>
            <person name="Grouzdev D.S."/>
            <person name="Dziuba M.V."/>
            <person name="Sukhacheva M.S."/>
            <person name="Mardanov A.V."/>
            <person name="Beletskiy A.V."/>
            <person name="Kuznetsov B.B."/>
            <person name="Skryabin K.G."/>
        </authorList>
    </citation>
    <scope>NUCLEOTIDE SEQUENCE [LARGE SCALE GENOMIC DNA]</scope>
    <source>
        <strain evidence="4 5">SO-1</strain>
    </source>
</reference>
<evidence type="ECO:0000256" key="2">
    <source>
        <dbReference type="RuleBase" id="RU362097"/>
    </source>
</evidence>
<feature type="compositionally biased region" description="Polar residues" evidence="3">
    <location>
        <begin position="107"/>
        <end position="116"/>
    </location>
</feature>
<keyword evidence="5" id="KW-1185">Reference proteome</keyword>
<keyword evidence="2" id="KW-0449">Lipoprotein</keyword>
<dbReference type="SUPFAM" id="SSF56954">
    <property type="entry name" value="Outer membrane efflux proteins (OEP)"/>
    <property type="match status" value="1"/>
</dbReference>